<dbReference type="EMBL" id="JDRY01000023">
    <property type="protein sequence ID" value="KGN00207.1"/>
    <property type="molecule type" value="Genomic_DNA"/>
</dbReference>
<name>A0A0A0IJ06_CLOBO</name>
<evidence type="ECO:0000313" key="2">
    <source>
        <dbReference type="Proteomes" id="UP000030014"/>
    </source>
</evidence>
<reference evidence="1 2" key="1">
    <citation type="submission" date="2014-01" db="EMBL/GenBank/DDBJ databases">
        <title>Plasmidome dynamics in the species complex Clostridium novyi sensu lato converts strains of independent lineages into distinctly different pathogens.</title>
        <authorList>
            <person name="Skarin H."/>
            <person name="Segerman B."/>
        </authorList>
    </citation>
    <scope>NUCLEOTIDE SEQUENCE [LARGE SCALE GENOMIC DNA]</scope>
    <source>
        <strain evidence="1 2">DC5</strain>
    </source>
</reference>
<dbReference type="Proteomes" id="UP000030014">
    <property type="component" value="Unassembled WGS sequence"/>
</dbReference>
<proteinExistence type="predicted"/>
<dbReference type="AlphaFoldDB" id="A0A0A0IJ06"/>
<evidence type="ECO:0000313" key="1">
    <source>
        <dbReference type="EMBL" id="KGN00207.1"/>
    </source>
</evidence>
<dbReference type="RefSeq" id="WP_039257464.1">
    <property type="nucleotide sequence ID" value="NZ_JDRY01000023.1"/>
</dbReference>
<comment type="caution">
    <text evidence="1">The sequence shown here is derived from an EMBL/GenBank/DDBJ whole genome shotgun (WGS) entry which is preliminary data.</text>
</comment>
<protein>
    <submittedName>
        <fullName evidence="1">Uncharacterized protein</fullName>
    </submittedName>
</protein>
<sequence>MNGNYVTLLNGLTLLIKPTHRIGQSLYCYHWFNNSWVPLELNMNTISDMRYVKFDEPTNPYNISINNFFNDTLTNSFTSIPDTIDSYLAGDKEIFTNISTNTDKTRSDTVISPVFPEIESEWFYEGFPSKLKVGGTNSNLIKYIPIHFYATKNGNETFTLPKLPDRLGYLDSDNHFSETFIWKGPLKKGSLLFTVLLNKNDSACKGCRLNNSSHWNLITEFDDVSAESNAKKSLTLTSGIKENECYSMALCIGSDIFTNLNRNNSSKIYNKLSSELSESFNSNVSILEEIATNSSIEFKPQSKPQRIATYQFVESFKIDIDDLLQEKIKFFNNSNINFIANFTKAKFEEKVFDYNTHYFAKAFVLDPR</sequence>
<organism evidence="1 2">
    <name type="scientific">Clostridium botulinum C/D str. DC5</name>
    <dbReference type="NCBI Taxonomy" id="1443128"/>
    <lineage>
        <taxon>Bacteria</taxon>
        <taxon>Bacillati</taxon>
        <taxon>Bacillota</taxon>
        <taxon>Clostridia</taxon>
        <taxon>Eubacteriales</taxon>
        <taxon>Clostridiaceae</taxon>
        <taxon>Clostridium</taxon>
    </lineage>
</organism>
<gene>
    <name evidence="1" type="ORF">Z955_04215</name>
</gene>
<accession>A0A0A0IJ06</accession>